<dbReference type="PROSITE" id="PS00138">
    <property type="entry name" value="SUBTILASE_SER"/>
    <property type="match status" value="1"/>
</dbReference>
<dbReference type="InterPro" id="IPR015500">
    <property type="entry name" value="Peptidase_S8_subtilisin-rel"/>
</dbReference>
<dbReference type="EMBL" id="GL698485">
    <property type="protein sequence ID" value="EFY91086.1"/>
    <property type="molecule type" value="Genomic_DNA"/>
</dbReference>
<evidence type="ECO:0000313" key="13">
    <source>
        <dbReference type="Proteomes" id="UP000002499"/>
    </source>
</evidence>
<dbReference type="PROSITE" id="PS51892">
    <property type="entry name" value="SUBTILASE"/>
    <property type="match status" value="1"/>
</dbReference>
<feature type="active site" description="Charge relay system" evidence="6 7">
    <location>
        <position position="556"/>
    </location>
</feature>
<dbReference type="GO" id="GO:0016020">
    <property type="term" value="C:membrane"/>
    <property type="evidence" value="ECO:0007669"/>
    <property type="project" value="InterPro"/>
</dbReference>
<evidence type="ECO:0000256" key="5">
    <source>
        <dbReference type="ARBA" id="ARBA00022825"/>
    </source>
</evidence>
<evidence type="ECO:0000313" key="12">
    <source>
        <dbReference type="EMBL" id="EFY91086.1"/>
    </source>
</evidence>
<feature type="signal peptide" evidence="9">
    <location>
        <begin position="1"/>
        <end position="20"/>
    </location>
</feature>
<evidence type="ECO:0000256" key="4">
    <source>
        <dbReference type="ARBA" id="ARBA00022801"/>
    </source>
</evidence>
<feature type="active site" description="Charge relay system" evidence="6 7">
    <location>
        <position position="181"/>
    </location>
</feature>
<dbReference type="InterPro" id="IPR022398">
    <property type="entry name" value="Peptidase_S8_His-AS"/>
</dbReference>
<feature type="active site" description="Charge relay system" evidence="6 7">
    <location>
        <position position="220"/>
    </location>
</feature>
<dbReference type="PANTHER" id="PTHR43806:SF66">
    <property type="entry name" value="SERIN ENDOPEPTIDASE"/>
    <property type="match status" value="1"/>
</dbReference>
<keyword evidence="13" id="KW-1185">Reference proteome</keyword>
<dbReference type="eggNOG" id="KOG4266">
    <property type="taxonomic scope" value="Eukaryota"/>
</dbReference>
<dbReference type="InterPro" id="IPR000209">
    <property type="entry name" value="Peptidase_S8/S53_dom"/>
</dbReference>
<feature type="domain" description="Peptidase S8/S53" evidence="10">
    <location>
        <begin position="172"/>
        <end position="390"/>
    </location>
</feature>
<protein>
    <submittedName>
        <fullName evidence="12">Subtilisin-like protease</fullName>
    </submittedName>
</protein>
<dbReference type="PROSITE" id="PS00136">
    <property type="entry name" value="SUBTILASE_ASP"/>
    <property type="match status" value="1"/>
</dbReference>
<dbReference type="InterPro" id="IPR023827">
    <property type="entry name" value="Peptidase_S8_Asp-AS"/>
</dbReference>
<keyword evidence="3 9" id="KW-0732">Signal</keyword>
<dbReference type="CDD" id="cd07489">
    <property type="entry name" value="Peptidases_S8_5"/>
    <property type="match status" value="1"/>
</dbReference>
<dbReference type="Gene3D" id="3.40.50.200">
    <property type="entry name" value="Peptidase S8/S53 domain"/>
    <property type="match status" value="2"/>
</dbReference>
<evidence type="ECO:0000256" key="9">
    <source>
        <dbReference type="SAM" id="SignalP"/>
    </source>
</evidence>
<evidence type="ECO:0000256" key="3">
    <source>
        <dbReference type="ARBA" id="ARBA00022729"/>
    </source>
</evidence>
<comment type="similarity">
    <text evidence="1 7 8">Belongs to the peptidase S8 family.</text>
</comment>
<feature type="domain" description="C5a peptidase/Subtilisin-like protease SBT2-like Fn3-like" evidence="11">
    <location>
        <begin position="638"/>
        <end position="750"/>
    </location>
</feature>
<dbReference type="InterPro" id="IPR034187">
    <property type="entry name" value="Peptidases_S8_5"/>
</dbReference>
<sequence>MRPLSLLAVAALAAAPSVAANAPSGKVVPGAYFIELDASTNVIAFGEQVKAEANARIRRQIDYVPNKAKRADAPVRAKGADEPYKAVSIDLSDESMIDKVAAMPNVAKVYPIELLPFDGSSPTHATQQSFAGEKGQSLVERQALPGKNAAADTYAPHVMTQVDKLRDKGITGKGVKIALLDSGIDYEHPALGGCFGPGCLVSFGADLLKNEPTPKDCNGHGTQVAGIIAAKPNPLGFTGAAPGVQLGMYRVACNEVLPSDILVEAIHLALKEGVDIISSSVGNPGGWPDSLLSKTAMRAVDQGVVFVQGAGNDGEGGLFSNLDPAVSPGVISVGMMQNSVVPSLLNASKYTIDNEPEVAFPFYPTRPYGDFTGSPMEVYAPSVAGSSAAASEDVHACGPFQDNTPDLSDKLVLMRVTRDEGECNFQVRIKAAREKGAKSFIIYLKDQKARGVDLPTLADGVVAVGFLDSDVATSMLEAIKAGRKVVVTAFPSQGNVPLLYREQPNRNAGAVSALSSWGPSWNLGLKPSLAAIGEQVVTTSWRVGNASGYGIRRGTSSSAPLIAGIVALIIEARRSKTAGSLGPVDIQNLLVSHSHPQLYHDGKNFLSYLAPVAQQGGGLVRAYDAANAMTLVAPASLNFNDTEHRVPSLSFTLKNVGQVGVTYSLSHVPAITVYAFTQDGMVSAPKNIDRVEAPAALTLRETTVTVAPGSSATVHVSASAPDGLETGRLPIWSGWIAVNGSDGSSLSLPYQGVSGSIRQHQVLPPNGMSLFYQNIPISESPNVKLPPQGSVEASNLMFNISATLGVPLLRAEAVPLGPDNTPAAESLGQLQGFPVRWLPNNLEGTNPDLLRLVQFRWNGKLDSGNYAPEGSYKLVVRALRIFGNPDNKEDWDVRESPRFSITY</sequence>
<dbReference type="InterPro" id="IPR050131">
    <property type="entry name" value="Peptidase_S8_subtilisin-like"/>
</dbReference>
<dbReference type="PRINTS" id="PR00723">
    <property type="entry name" value="SUBTILISIN"/>
</dbReference>
<dbReference type="OrthoDB" id="10256524at2759"/>
<evidence type="ECO:0000256" key="1">
    <source>
        <dbReference type="ARBA" id="ARBA00011073"/>
    </source>
</evidence>
<evidence type="ECO:0000256" key="8">
    <source>
        <dbReference type="RuleBase" id="RU003355"/>
    </source>
</evidence>
<keyword evidence="5 7" id="KW-0720">Serine protease</keyword>
<dbReference type="InterPro" id="IPR023828">
    <property type="entry name" value="Peptidase_S8_Ser-AS"/>
</dbReference>
<gene>
    <name evidence="12" type="ORF">MAC_02972</name>
</gene>
<proteinExistence type="inferred from homology"/>
<dbReference type="GO" id="GO:0006508">
    <property type="term" value="P:proteolysis"/>
    <property type="evidence" value="ECO:0007669"/>
    <property type="project" value="UniProtKB-KW"/>
</dbReference>
<dbReference type="InterPro" id="IPR036852">
    <property type="entry name" value="Peptidase_S8/S53_dom_sf"/>
</dbReference>
<keyword evidence="2 7" id="KW-0645">Protease</keyword>
<dbReference type="PROSITE" id="PS00137">
    <property type="entry name" value="SUBTILASE_HIS"/>
    <property type="match status" value="1"/>
</dbReference>
<evidence type="ECO:0000259" key="10">
    <source>
        <dbReference type="Pfam" id="PF00082"/>
    </source>
</evidence>
<dbReference type="OMA" id="MFNISAT"/>
<evidence type="ECO:0000256" key="6">
    <source>
        <dbReference type="PIRSR" id="PIRSR615500-1"/>
    </source>
</evidence>
<dbReference type="InParanoid" id="E9DZC4"/>
<dbReference type="Pfam" id="PF06280">
    <property type="entry name" value="fn3_5"/>
    <property type="match status" value="1"/>
</dbReference>
<dbReference type="PANTHER" id="PTHR43806">
    <property type="entry name" value="PEPTIDASE S8"/>
    <property type="match status" value="1"/>
</dbReference>
<reference evidence="12 13" key="1">
    <citation type="journal article" date="2011" name="PLoS Genet.">
        <title>Genome sequencing and comparative transcriptomics of the model entomopathogenic fungi Metarhizium anisopliae and M. acridum.</title>
        <authorList>
            <person name="Gao Q."/>
            <person name="Jin K."/>
            <person name="Ying S.H."/>
            <person name="Zhang Y."/>
            <person name="Xiao G."/>
            <person name="Shang Y."/>
            <person name="Duan Z."/>
            <person name="Hu X."/>
            <person name="Xie X.Q."/>
            <person name="Zhou G."/>
            <person name="Peng G."/>
            <person name="Luo Z."/>
            <person name="Huang W."/>
            <person name="Wang B."/>
            <person name="Fang W."/>
            <person name="Wang S."/>
            <person name="Zhong Y."/>
            <person name="Ma L.J."/>
            <person name="St Leger R.J."/>
            <person name="Zhao G.P."/>
            <person name="Pei Y."/>
            <person name="Feng M.G."/>
            <person name="Xia Y."/>
            <person name="Wang C."/>
        </authorList>
    </citation>
    <scope>NUCLEOTIDE SEQUENCE [LARGE SCALE GENOMIC DNA]</scope>
    <source>
        <strain evidence="12 13">CQMa 102</strain>
    </source>
</reference>
<feature type="chain" id="PRO_5003238757" evidence="9">
    <location>
        <begin position="21"/>
        <end position="903"/>
    </location>
</feature>
<accession>E9DZC4</accession>
<dbReference type="SUPFAM" id="SSF52743">
    <property type="entry name" value="Subtilisin-like"/>
    <property type="match status" value="1"/>
</dbReference>
<dbReference type="Proteomes" id="UP000002499">
    <property type="component" value="Unassembled WGS sequence"/>
</dbReference>
<dbReference type="HOGENOM" id="CLU_003559_3_1_1"/>
<feature type="domain" description="Peptidase S8/S53" evidence="10">
    <location>
        <begin position="445"/>
        <end position="594"/>
    </location>
</feature>
<evidence type="ECO:0000256" key="7">
    <source>
        <dbReference type="PROSITE-ProRule" id="PRU01240"/>
    </source>
</evidence>
<evidence type="ECO:0000256" key="2">
    <source>
        <dbReference type="ARBA" id="ARBA00022670"/>
    </source>
</evidence>
<keyword evidence="4 7" id="KW-0378">Hydrolase</keyword>
<dbReference type="GO" id="GO:0004252">
    <property type="term" value="F:serine-type endopeptidase activity"/>
    <property type="evidence" value="ECO:0007669"/>
    <property type="project" value="UniProtKB-UniRule"/>
</dbReference>
<dbReference type="AlphaFoldDB" id="E9DZC4"/>
<evidence type="ECO:0000259" key="11">
    <source>
        <dbReference type="Pfam" id="PF06280"/>
    </source>
</evidence>
<organism evidence="13">
    <name type="scientific">Metarhizium acridum (strain CQMa 102)</name>
    <dbReference type="NCBI Taxonomy" id="655827"/>
    <lineage>
        <taxon>Eukaryota</taxon>
        <taxon>Fungi</taxon>
        <taxon>Dikarya</taxon>
        <taxon>Ascomycota</taxon>
        <taxon>Pezizomycotina</taxon>
        <taxon>Sordariomycetes</taxon>
        <taxon>Hypocreomycetidae</taxon>
        <taxon>Hypocreales</taxon>
        <taxon>Clavicipitaceae</taxon>
        <taxon>Metarhizium</taxon>
    </lineage>
</organism>
<dbReference type="InterPro" id="IPR010435">
    <property type="entry name" value="C5a/SBT2-like_Fn3"/>
</dbReference>
<name>E9DZC4_METAQ</name>
<dbReference type="Pfam" id="PF00082">
    <property type="entry name" value="Peptidase_S8"/>
    <property type="match status" value="2"/>
</dbReference>